<name>A0AAW2RKX0_9LAMI</name>
<evidence type="ECO:0000256" key="2">
    <source>
        <dbReference type="ARBA" id="ARBA00022771"/>
    </source>
</evidence>
<dbReference type="InterPro" id="IPR001841">
    <property type="entry name" value="Znf_RING"/>
</dbReference>
<organism evidence="6">
    <name type="scientific">Sesamum angustifolium</name>
    <dbReference type="NCBI Taxonomy" id="2727405"/>
    <lineage>
        <taxon>Eukaryota</taxon>
        <taxon>Viridiplantae</taxon>
        <taxon>Streptophyta</taxon>
        <taxon>Embryophyta</taxon>
        <taxon>Tracheophyta</taxon>
        <taxon>Spermatophyta</taxon>
        <taxon>Magnoliopsida</taxon>
        <taxon>eudicotyledons</taxon>
        <taxon>Gunneridae</taxon>
        <taxon>Pentapetalae</taxon>
        <taxon>asterids</taxon>
        <taxon>lamiids</taxon>
        <taxon>Lamiales</taxon>
        <taxon>Pedaliaceae</taxon>
        <taxon>Sesamum</taxon>
    </lineage>
</organism>
<reference evidence="6" key="2">
    <citation type="journal article" date="2024" name="Plant">
        <title>Genomic evolution and insights into agronomic trait innovations of Sesamum species.</title>
        <authorList>
            <person name="Miao H."/>
            <person name="Wang L."/>
            <person name="Qu L."/>
            <person name="Liu H."/>
            <person name="Sun Y."/>
            <person name="Le M."/>
            <person name="Wang Q."/>
            <person name="Wei S."/>
            <person name="Zheng Y."/>
            <person name="Lin W."/>
            <person name="Duan Y."/>
            <person name="Cao H."/>
            <person name="Xiong S."/>
            <person name="Wang X."/>
            <person name="Wei L."/>
            <person name="Li C."/>
            <person name="Ma Q."/>
            <person name="Ju M."/>
            <person name="Zhao R."/>
            <person name="Li G."/>
            <person name="Mu C."/>
            <person name="Tian Q."/>
            <person name="Mei H."/>
            <person name="Zhang T."/>
            <person name="Gao T."/>
            <person name="Zhang H."/>
        </authorList>
    </citation>
    <scope>NUCLEOTIDE SEQUENCE</scope>
    <source>
        <strain evidence="6">G01</strain>
    </source>
</reference>
<gene>
    <name evidence="6" type="ORF">Sangu_0145400</name>
</gene>
<dbReference type="AlphaFoldDB" id="A0AAW2RKX0"/>
<accession>A0AAW2RKX0</accession>
<dbReference type="InterPro" id="IPR013083">
    <property type="entry name" value="Znf_RING/FYVE/PHD"/>
</dbReference>
<dbReference type="Pfam" id="PF13639">
    <property type="entry name" value="zf-RING_2"/>
    <property type="match status" value="1"/>
</dbReference>
<proteinExistence type="predicted"/>
<dbReference type="PROSITE" id="PS50089">
    <property type="entry name" value="ZF_RING_2"/>
    <property type="match status" value="1"/>
</dbReference>
<keyword evidence="1" id="KW-0479">Metal-binding</keyword>
<evidence type="ECO:0000256" key="4">
    <source>
        <dbReference type="PROSITE-ProRule" id="PRU00175"/>
    </source>
</evidence>
<dbReference type="PANTHER" id="PTHR45969:SF5">
    <property type="entry name" value="E3 UBIQUITIN-PROTEIN LIGASE RHA2A"/>
    <property type="match status" value="1"/>
</dbReference>
<dbReference type="GO" id="GO:0008270">
    <property type="term" value="F:zinc ion binding"/>
    <property type="evidence" value="ECO:0007669"/>
    <property type="project" value="UniProtKB-KW"/>
</dbReference>
<dbReference type="GO" id="GO:0061630">
    <property type="term" value="F:ubiquitin protein ligase activity"/>
    <property type="evidence" value="ECO:0007669"/>
    <property type="project" value="TreeGrafter"/>
</dbReference>
<keyword evidence="3" id="KW-0862">Zinc</keyword>
<comment type="caution">
    <text evidence="6">The sequence shown here is derived from an EMBL/GenBank/DDBJ whole genome shotgun (WGS) entry which is preliminary data.</text>
</comment>
<dbReference type="SMART" id="SM00184">
    <property type="entry name" value="RING"/>
    <property type="match status" value="1"/>
</dbReference>
<protein>
    <submittedName>
        <fullName evidence="6">E3 ubiquitin-protein ligase RHA2A</fullName>
    </submittedName>
</protein>
<evidence type="ECO:0000313" key="6">
    <source>
        <dbReference type="EMBL" id="KAL0380811.1"/>
    </source>
</evidence>
<dbReference type="CDD" id="cd23123">
    <property type="entry name" value="RING-H2_RHA2B"/>
    <property type="match status" value="1"/>
</dbReference>
<dbReference type="PANTHER" id="PTHR45969">
    <property type="entry name" value="RING ZINC FINGER PROTEIN-RELATED"/>
    <property type="match status" value="1"/>
</dbReference>
<feature type="domain" description="RING-type" evidence="5">
    <location>
        <begin position="103"/>
        <end position="145"/>
    </location>
</feature>
<evidence type="ECO:0000259" key="5">
    <source>
        <dbReference type="PROSITE" id="PS50089"/>
    </source>
</evidence>
<reference evidence="6" key="1">
    <citation type="submission" date="2020-06" db="EMBL/GenBank/DDBJ databases">
        <authorList>
            <person name="Li T."/>
            <person name="Hu X."/>
            <person name="Zhang T."/>
            <person name="Song X."/>
            <person name="Zhang H."/>
            <person name="Dai N."/>
            <person name="Sheng W."/>
            <person name="Hou X."/>
            <person name="Wei L."/>
        </authorList>
    </citation>
    <scope>NUCLEOTIDE SEQUENCE</scope>
    <source>
        <strain evidence="6">G01</strain>
        <tissue evidence="6">Leaf</tissue>
    </source>
</reference>
<dbReference type="Gene3D" id="3.30.40.10">
    <property type="entry name" value="Zinc/RING finger domain, C3HC4 (zinc finger)"/>
    <property type="match status" value="1"/>
</dbReference>
<sequence length="188" mass="20741">MGLQNQLSDVSSESILVLMAVLIGKSVRYLHSLVFTILHALGLFCPRRFDSDHHHHLLLHPHHSVYDVVGSGLTGLILLCEQLNLNRVCSYQKQSNDGVGSDCVVCLNRMGDGDHVRKLACRHVFHKDCFDGWLDHLNFSCPLCRAPLAAEDALSTRRGAWPGISSPGSTSIDDASPWRVVVMSFGII</sequence>
<dbReference type="SUPFAM" id="SSF57850">
    <property type="entry name" value="RING/U-box"/>
    <property type="match status" value="1"/>
</dbReference>
<dbReference type="EMBL" id="JACGWK010000001">
    <property type="protein sequence ID" value="KAL0380811.1"/>
    <property type="molecule type" value="Genomic_DNA"/>
</dbReference>
<evidence type="ECO:0000256" key="1">
    <source>
        <dbReference type="ARBA" id="ARBA00022723"/>
    </source>
</evidence>
<keyword evidence="2 4" id="KW-0863">Zinc-finger</keyword>
<evidence type="ECO:0000256" key="3">
    <source>
        <dbReference type="ARBA" id="ARBA00022833"/>
    </source>
</evidence>
<dbReference type="GO" id="GO:0016567">
    <property type="term" value="P:protein ubiquitination"/>
    <property type="evidence" value="ECO:0007669"/>
    <property type="project" value="TreeGrafter"/>
</dbReference>